<dbReference type="PROSITE" id="PS50846">
    <property type="entry name" value="HMA_2"/>
    <property type="match status" value="1"/>
</dbReference>
<accession>A0A846XM37</accession>
<feature type="domain" description="HMA" evidence="2">
    <location>
        <begin position="3"/>
        <end position="68"/>
    </location>
</feature>
<dbReference type="Gene3D" id="3.30.70.100">
    <property type="match status" value="1"/>
</dbReference>
<dbReference type="RefSeq" id="WP_068048101.1">
    <property type="nucleotide sequence ID" value="NZ_JAAXOO010000005.1"/>
</dbReference>
<dbReference type="AlphaFoldDB" id="A0A846XM37"/>
<evidence type="ECO:0000256" key="1">
    <source>
        <dbReference type="ARBA" id="ARBA00022723"/>
    </source>
</evidence>
<dbReference type="CDD" id="cd00371">
    <property type="entry name" value="HMA"/>
    <property type="match status" value="1"/>
</dbReference>
<keyword evidence="1" id="KW-0479">Metal-binding</keyword>
<protein>
    <submittedName>
        <fullName evidence="3">Heavy-metal-associated domain-containing protein</fullName>
    </submittedName>
</protein>
<dbReference type="InterPro" id="IPR006121">
    <property type="entry name" value="HMA_dom"/>
</dbReference>
<evidence type="ECO:0000259" key="2">
    <source>
        <dbReference type="PROSITE" id="PS50846"/>
    </source>
</evidence>
<dbReference type="SUPFAM" id="SSF55008">
    <property type="entry name" value="HMA, heavy metal-associated domain"/>
    <property type="match status" value="1"/>
</dbReference>
<dbReference type="Proteomes" id="UP000565715">
    <property type="component" value="Unassembled WGS sequence"/>
</dbReference>
<evidence type="ECO:0000313" key="3">
    <source>
        <dbReference type="EMBL" id="NKY35716.1"/>
    </source>
</evidence>
<proteinExistence type="predicted"/>
<reference evidence="3 4" key="1">
    <citation type="submission" date="2020-04" db="EMBL/GenBank/DDBJ databases">
        <title>MicrobeNet Type strains.</title>
        <authorList>
            <person name="Nicholson A.C."/>
        </authorList>
    </citation>
    <scope>NUCLEOTIDE SEQUENCE [LARGE SCALE GENOMIC DNA]</scope>
    <source>
        <strain evidence="3 4">DSM 45078</strain>
    </source>
</reference>
<dbReference type="EMBL" id="JAAXOO010000005">
    <property type="protein sequence ID" value="NKY35716.1"/>
    <property type="molecule type" value="Genomic_DNA"/>
</dbReference>
<sequence>MPTNRTYLVAGMTCGSCAGKVTGQVEQIPGVIDVDVDLATGGITLTTESPVSDEDVQRAVRQAGYQLATN</sequence>
<dbReference type="InterPro" id="IPR017969">
    <property type="entry name" value="Heavy-metal-associated_CS"/>
</dbReference>
<evidence type="ECO:0000313" key="4">
    <source>
        <dbReference type="Proteomes" id="UP000565715"/>
    </source>
</evidence>
<keyword evidence="4" id="KW-1185">Reference proteome</keyword>
<dbReference type="InterPro" id="IPR036163">
    <property type="entry name" value="HMA_dom_sf"/>
</dbReference>
<organism evidence="3 4">
    <name type="scientific">Nocardia speluncae</name>
    <dbReference type="NCBI Taxonomy" id="419477"/>
    <lineage>
        <taxon>Bacteria</taxon>
        <taxon>Bacillati</taxon>
        <taxon>Actinomycetota</taxon>
        <taxon>Actinomycetes</taxon>
        <taxon>Mycobacteriales</taxon>
        <taxon>Nocardiaceae</taxon>
        <taxon>Nocardia</taxon>
    </lineage>
</organism>
<dbReference type="GO" id="GO:0046872">
    <property type="term" value="F:metal ion binding"/>
    <property type="evidence" value="ECO:0007669"/>
    <property type="project" value="UniProtKB-KW"/>
</dbReference>
<gene>
    <name evidence="3" type="ORF">HGA13_21955</name>
</gene>
<name>A0A846XM37_9NOCA</name>
<comment type="caution">
    <text evidence="3">The sequence shown here is derived from an EMBL/GenBank/DDBJ whole genome shotgun (WGS) entry which is preliminary data.</text>
</comment>
<dbReference type="PROSITE" id="PS01047">
    <property type="entry name" value="HMA_1"/>
    <property type="match status" value="1"/>
</dbReference>
<dbReference type="Pfam" id="PF00403">
    <property type="entry name" value="HMA"/>
    <property type="match status" value="1"/>
</dbReference>